<comment type="caution">
    <text evidence="2">The sequence shown here is derived from an EMBL/GenBank/DDBJ whole genome shotgun (WGS) entry which is preliminary data.</text>
</comment>
<evidence type="ECO:0000313" key="2">
    <source>
        <dbReference type="EMBL" id="GCE28671.1"/>
    </source>
</evidence>
<feature type="transmembrane region" description="Helical" evidence="1">
    <location>
        <begin position="35"/>
        <end position="53"/>
    </location>
</feature>
<keyword evidence="1" id="KW-0472">Membrane</keyword>
<dbReference type="InterPro" id="IPR011990">
    <property type="entry name" value="TPR-like_helical_dom_sf"/>
</dbReference>
<dbReference type="AlphaFoldDB" id="A0A402BB62"/>
<feature type="transmembrane region" description="Helical" evidence="1">
    <location>
        <begin position="6"/>
        <end position="23"/>
    </location>
</feature>
<dbReference type="EMBL" id="BIFT01000001">
    <property type="protein sequence ID" value="GCE28671.1"/>
    <property type="molecule type" value="Genomic_DNA"/>
</dbReference>
<organism evidence="2 3">
    <name type="scientific">Dictyobacter alpinus</name>
    <dbReference type="NCBI Taxonomy" id="2014873"/>
    <lineage>
        <taxon>Bacteria</taxon>
        <taxon>Bacillati</taxon>
        <taxon>Chloroflexota</taxon>
        <taxon>Ktedonobacteria</taxon>
        <taxon>Ktedonobacterales</taxon>
        <taxon>Dictyobacteraceae</taxon>
        <taxon>Dictyobacter</taxon>
    </lineage>
</organism>
<reference evidence="3" key="1">
    <citation type="submission" date="2018-12" db="EMBL/GenBank/DDBJ databases">
        <title>Tengunoibacter tsumagoiensis gen. nov., sp. nov., Dictyobacter kobayashii sp. nov., D. alpinus sp. nov., and D. joshuensis sp. nov. and description of Dictyobacteraceae fam. nov. within the order Ktedonobacterales isolated from Tengu-no-mugimeshi.</title>
        <authorList>
            <person name="Wang C.M."/>
            <person name="Zheng Y."/>
            <person name="Sakai Y."/>
            <person name="Toyoda A."/>
            <person name="Minakuchi Y."/>
            <person name="Abe K."/>
            <person name="Yokota A."/>
            <person name="Yabe S."/>
        </authorList>
    </citation>
    <scope>NUCLEOTIDE SEQUENCE [LARGE SCALE GENOMIC DNA]</scope>
    <source>
        <strain evidence="3">Uno16</strain>
    </source>
</reference>
<gene>
    <name evidence="2" type="ORF">KDA_41550</name>
</gene>
<accession>A0A402BB62</accession>
<feature type="transmembrane region" description="Helical" evidence="1">
    <location>
        <begin position="68"/>
        <end position="87"/>
    </location>
</feature>
<dbReference type="SUPFAM" id="SSF48452">
    <property type="entry name" value="TPR-like"/>
    <property type="match status" value="1"/>
</dbReference>
<keyword evidence="1" id="KW-1133">Transmembrane helix</keyword>
<sequence>MPLLAYAGGIVLIAIVLVACYFLGGGDWAAQAARVGIVALIIGIILPIVWFIRTRSRLAVSAGMPRRIISIVCIVALLAASPIANAMQGSLHMQEGRYFEDRGQWQAAIDEYTAAGEKKPGSVALARTYTSWGLALNKAKLYTQAINQFTTVSTDYPGIDDQVIQAHQGEVTARIALGKQASQLGNYNEAIKNFDTTLKLQYCYAACQSEVKGVDSTAYYNLGESQFKEKNYDDTVTSFDKILTDFAGTPEAAKLHKHMATSLLNVGKDQRRSSCSSAVPTYQRLGKDFSDTPEGKNAQNELKQPQNVTGHFVNNEPNRNYTRMSLVQGLMGNMTTDQMFALWDGTQLKTDIQANGNFTFTAVPQDNYDLLWYQNSGGTERVAFRYNTLTNIPTHTAKVGPLCPVDVGDVKAGG</sequence>
<evidence type="ECO:0000313" key="3">
    <source>
        <dbReference type="Proteomes" id="UP000287171"/>
    </source>
</evidence>
<proteinExistence type="predicted"/>
<evidence type="ECO:0000256" key="1">
    <source>
        <dbReference type="SAM" id="Phobius"/>
    </source>
</evidence>
<dbReference type="Pfam" id="PF13174">
    <property type="entry name" value="TPR_6"/>
    <property type="match status" value="1"/>
</dbReference>
<dbReference type="Gene3D" id="1.25.40.10">
    <property type="entry name" value="Tetratricopeptide repeat domain"/>
    <property type="match status" value="2"/>
</dbReference>
<keyword evidence="1" id="KW-0812">Transmembrane</keyword>
<keyword evidence="3" id="KW-1185">Reference proteome</keyword>
<name>A0A402BB62_9CHLR</name>
<dbReference type="InterPro" id="IPR019734">
    <property type="entry name" value="TPR_rpt"/>
</dbReference>
<dbReference type="Proteomes" id="UP000287171">
    <property type="component" value="Unassembled WGS sequence"/>
</dbReference>
<dbReference type="SMART" id="SM00028">
    <property type="entry name" value="TPR"/>
    <property type="match status" value="4"/>
</dbReference>
<protein>
    <submittedName>
        <fullName evidence="2">Uncharacterized protein</fullName>
    </submittedName>
</protein>